<reference evidence="4" key="1">
    <citation type="journal article" date="2019" name="Int. J. Syst. Evol. Microbiol.">
        <title>The Global Catalogue of Microorganisms (GCM) 10K type strain sequencing project: providing services to taxonomists for standard genome sequencing and annotation.</title>
        <authorList>
            <consortium name="The Broad Institute Genomics Platform"/>
            <consortium name="The Broad Institute Genome Sequencing Center for Infectious Disease"/>
            <person name="Wu L."/>
            <person name="Ma J."/>
        </authorList>
    </citation>
    <scope>NUCLEOTIDE SEQUENCE [LARGE SCALE GENOMIC DNA]</scope>
    <source>
        <strain evidence="4">CCUG 62952</strain>
    </source>
</reference>
<dbReference type="Gene3D" id="1.25.40.10">
    <property type="entry name" value="Tetratricopeptide repeat domain"/>
    <property type="match status" value="2"/>
</dbReference>
<dbReference type="PANTHER" id="PTHR12558:SF13">
    <property type="entry name" value="CELL DIVISION CYCLE PROTEIN 27 HOMOLOG"/>
    <property type="match status" value="1"/>
</dbReference>
<dbReference type="PANTHER" id="PTHR12558">
    <property type="entry name" value="CELL DIVISION CYCLE 16,23,27"/>
    <property type="match status" value="1"/>
</dbReference>
<feature type="signal peptide" evidence="2">
    <location>
        <begin position="1"/>
        <end position="20"/>
    </location>
</feature>
<dbReference type="Pfam" id="PF13432">
    <property type="entry name" value="TPR_16"/>
    <property type="match status" value="1"/>
</dbReference>
<feature type="repeat" description="TPR" evidence="1">
    <location>
        <begin position="505"/>
        <end position="538"/>
    </location>
</feature>
<accession>A0ABW3CTR0</accession>
<dbReference type="PROSITE" id="PS50005">
    <property type="entry name" value="TPR"/>
    <property type="match status" value="2"/>
</dbReference>
<dbReference type="SUPFAM" id="SSF48452">
    <property type="entry name" value="TPR-like"/>
    <property type="match status" value="1"/>
</dbReference>
<feature type="chain" id="PRO_5046951180" evidence="2">
    <location>
        <begin position="21"/>
        <end position="595"/>
    </location>
</feature>
<name>A0ABW3CTR0_9FLAO</name>
<dbReference type="InterPro" id="IPR011990">
    <property type="entry name" value="TPR-like_helical_dom_sf"/>
</dbReference>
<organism evidence="3 4">
    <name type="scientific">Sungkyunkwania multivorans</name>
    <dbReference type="NCBI Taxonomy" id="1173618"/>
    <lineage>
        <taxon>Bacteria</taxon>
        <taxon>Pseudomonadati</taxon>
        <taxon>Bacteroidota</taxon>
        <taxon>Flavobacteriia</taxon>
        <taxon>Flavobacteriales</taxon>
        <taxon>Flavobacteriaceae</taxon>
        <taxon>Sungkyunkwania</taxon>
    </lineage>
</organism>
<keyword evidence="4" id="KW-1185">Reference proteome</keyword>
<evidence type="ECO:0000256" key="1">
    <source>
        <dbReference type="PROSITE-ProRule" id="PRU00339"/>
    </source>
</evidence>
<evidence type="ECO:0000313" key="3">
    <source>
        <dbReference type="EMBL" id="MFD0861140.1"/>
    </source>
</evidence>
<feature type="repeat" description="TPR" evidence="1">
    <location>
        <begin position="19"/>
        <end position="52"/>
    </location>
</feature>
<sequence>MKASVLFIFLFSCIFGSASGQSDILAKQYFNKGEFEKAAASYEKLYETNPRRIDYLESLISSWQQLEEYEKANRLLQSKTRQAVYPPQILVQIGYNYQLQDSMAKANEFFNKAMDKIRENPNFTSAVGNTFQKYSLLDKALLAYNEGMRLMPRLNYDVQVARIYGEQGDVEKMFESYLNLILRNQAYRPTVLRNINSFVSDDPDNENNVFFRKALLKRLQNNPDLIWNELLSWLFVQQRQYDKAFRQEMAIYNRSDEATLERIIDLGREALEYDKAVAEEIFQYLIENTLDAETKIWAYEHLLELQIAEANTKDHQDIEKQFAMLFENFGKGEQTVGLQIQYAKFLTFGQGETQNGITLLQEAIDTPMARYQKAKLKMALADILVYDEKFNQALIYYSQIQKSLKNDVIGQQARFKVAQTSYFKGDFEWAETQCKVLKSSTSQLIANDALELKLLISDNAFQDSTLTALKIYAKADLLAYQKRNKEAIALLDEILQNHKGEKIEDEALLKQGKLLEKSGDFDKARLNYQKIVEFYPTDILADDAHFALAELFVNHLGEPEKAMPHYEKIIFDHPDSIFFVEARKKYRRLRGDAVN</sequence>
<dbReference type="Pfam" id="PF13181">
    <property type="entry name" value="TPR_8"/>
    <property type="match status" value="1"/>
</dbReference>
<gene>
    <name evidence="3" type="ORF">ACFQ1M_02880</name>
</gene>
<dbReference type="InterPro" id="IPR019734">
    <property type="entry name" value="TPR_rpt"/>
</dbReference>
<evidence type="ECO:0000256" key="2">
    <source>
        <dbReference type="SAM" id="SignalP"/>
    </source>
</evidence>
<comment type="caution">
    <text evidence="3">The sequence shown here is derived from an EMBL/GenBank/DDBJ whole genome shotgun (WGS) entry which is preliminary data.</text>
</comment>
<keyword evidence="1" id="KW-0802">TPR repeat</keyword>
<proteinExistence type="predicted"/>
<dbReference type="SMART" id="SM00028">
    <property type="entry name" value="TPR"/>
    <property type="match status" value="5"/>
</dbReference>
<dbReference type="Proteomes" id="UP001596978">
    <property type="component" value="Unassembled WGS sequence"/>
</dbReference>
<evidence type="ECO:0000313" key="4">
    <source>
        <dbReference type="Proteomes" id="UP001596978"/>
    </source>
</evidence>
<dbReference type="RefSeq" id="WP_386403597.1">
    <property type="nucleotide sequence ID" value="NZ_JBHTJH010000003.1"/>
</dbReference>
<protein>
    <submittedName>
        <fullName evidence="3">Tetratricopeptide repeat protein</fullName>
    </submittedName>
</protein>
<keyword evidence="2" id="KW-0732">Signal</keyword>
<dbReference type="EMBL" id="JBHTJH010000003">
    <property type="protein sequence ID" value="MFD0861140.1"/>
    <property type="molecule type" value="Genomic_DNA"/>
</dbReference>